<dbReference type="Gene3D" id="2.160.10.10">
    <property type="entry name" value="Hexapeptide repeat proteins"/>
    <property type="match status" value="1"/>
</dbReference>
<evidence type="ECO:0000256" key="1">
    <source>
        <dbReference type="ARBA" id="ARBA00022605"/>
    </source>
</evidence>
<dbReference type="NCBIfam" id="NF041874">
    <property type="entry name" value="EPS_EpsC"/>
    <property type="match status" value="1"/>
</dbReference>
<dbReference type="InterPro" id="IPR053376">
    <property type="entry name" value="Serine_acetyltransferase"/>
</dbReference>
<keyword evidence="2" id="KW-0808">Transferase</keyword>
<dbReference type="SUPFAM" id="SSF51161">
    <property type="entry name" value="Trimeric LpxA-like enzymes"/>
    <property type="match status" value="1"/>
</dbReference>
<evidence type="ECO:0000313" key="4">
    <source>
        <dbReference type="EMBL" id="HIV09890.1"/>
    </source>
</evidence>
<comment type="caution">
    <text evidence="4">The sequence shown here is derived from an EMBL/GenBank/DDBJ whole genome shotgun (WGS) entry which is preliminary data.</text>
</comment>
<evidence type="ECO:0000256" key="3">
    <source>
        <dbReference type="ARBA" id="ARBA00023315"/>
    </source>
</evidence>
<dbReference type="PANTHER" id="PTHR42811">
    <property type="entry name" value="SERINE ACETYLTRANSFERASE"/>
    <property type="match status" value="1"/>
</dbReference>
<name>A0A9D1NPU0_9BACT</name>
<evidence type="ECO:0000256" key="2">
    <source>
        <dbReference type="ARBA" id="ARBA00022679"/>
    </source>
</evidence>
<reference evidence="4" key="2">
    <citation type="journal article" date="2021" name="PeerJ">
        <title>Extensive microbial diversity within the chicken gut microbiome revealed by metagenomics and culture.</title>
        <authorList>
            <person name="Gilroy R."/>
            <person name="Ravi A."/>
            <person name="Getino M."/>
            <person name="Pursley I."/>
            <person name="Horton D.L."/>
            <person name="Alikhan N.F."/>
            <person name="Baker D."/>
            <person name="Gharbi K."/>
            <person name="Hall N."/>
            <person name="Watson M."/>
            <person name="Adriaenssens E.M."/>
            <person name="Foster-Nyarko E."/>
            <person name="Jarju S."/>
            <person name="Secka A."/>
            <person name="Antonio M."/>
            <person name="Oren A."/>
            <person name="Chaudhuri R.R."/>
            <person name="La Ragione R."/>
            <person name="Hildebrand F."/>
            <person name="Pallen M.J."/>
        </authorList>
    </citation>
    <scope>NUCLEOTIDE SEQUENCE</scope>
    <source>
        <strain evidence="4">35461</strain>
    </source>
</reference>
<proteinExistence type="predicted"/>
<reference evidence="4" key="1">
    <citation type="submission" date="2020-10" db="EMBL/GenBank/DDBJ databases">
        <authorList>
            <person name="Gilroy R."/>
        </authorList>
    </citation>
    <scope>NUCLEOTIDE SEQUENCE</scope>
    <source>
        <strain evidence="4">35461</strain>
    </source>
</reference>
<dbReference type="Gene3D" id="1.10.3130.10">
    <property type="entry name" value="serine acetyltransferase, domain 1"/>
    <property type="match status" value="1"/>
</dbReference>
<dbReference type="CDD" id="cd03354">
    <property type="entry name" value="LbH_SAT"/>
    <property type="match status" value="1"/>
</dbReference>
<organism evidence="4 5">
    <name type="scientific">Candidatus Spyradenecus faecavium</name>
    <dbReference type="NCBI Taxonomy" id="2840947"/>
    <lineage>
        <taxon>Bacteria</taxon>
        <taxon>Pseudomonadati</taxon>
        <taxon>Lentisphaerota</taxon>
        <taxon>Lentisphaeria</taxon>
        <taxon>Lentisphaerales</taxon>
        <taxon>Lentisphaeraceae</taxon>
        <taxon>Lentisphaeraceae incertae sedis</taxon>
        <taxon>Candidatus Spyradenecus</taxon>
    </lineage>
</organism>
<dbReference type="Proteomes" id="UP000886845">
    <property type="component" value="Unassembled WGS sequence"/>
</dbReference>
<gene>
    <name evidence="4" type="ORF">IAC79_07250</name>
</gene>
<keyword evidence="1" id="KW-0028">Amino-acid biosynthesis</keyword>
<dbReference type="InterPro" id="IPR011004">
    <property type="entry name" value="Trimer_LpxA-like_sf"/>
</dbReference>
<dbReference type="AlphaFoldDB" id="A0A9D1NPU0"/>
<evidence type="ECO:0000313" key="5">
    <source>
        <dbReference type="Proteomes" id="UP000886845"/>
    </source>
</evidence>
<dbReference type="EMBL" id="DVOR01000232">
    <property type="protein sequence ID" value="HIV09890.1"/>
    <property type="molecule type" value="Genomic_DNA"/>
</dbReference>
<dbReference type="GO" id="GO:0008652">
    <property type="term" value="P:amino acid biosynthetic process"/>
    <property type="evidence" value="ECO:0007669"/>
    <property type="project" value="UniProtKB-KW"/>
</dbReference>
<dbReference type="GO" id="GO:0016746">
    <property type="term" value="F:acyltransferase activity"/>
    <property type="evidence" value="ECO:0007669"/>
    <property type="project" value="UniProtKB-KW"/>
</dbReference>
<keyword evidence="3" id="KW-0012">Acyltransferase</keyword>
<dbReference type="InterPro" id="IPR045304">
    <property type="entry name" value="LbH_SAT"/>
</dbReference>
<sequence>MDAETEALVEALAERLTCRNCPAMNTRRGVNLPGRRAMVATLRALLSALFPGCLTYEPIDHEDTEGMRERLRAIAEGLTDQIARIEAYRVLEHSRPADFDCEGRAREVVRTLFAKLPEIRSLLQDDVLAAYEGDPAAHSNMEIVMAYPGLMAVATHRVAHVLYEEGVHLLPRVMSEYAHSRTGIDIHPGATIGRGFFIDHGTGVVIGETCVIGRNVKLYQGVTLGARSFQKDSEGRLVKGIKRHPNVEDDVIIYANATILGGDTVIGKGSIIGGNVWLAHSVPPGSRIFYKEG</sequence>
<accession>A0A9D1NPU0</accession>
<protein>
    <submittedName>
        <fullName evidence="4">Serine acetyltransferase</fullName>
    </submittedName>
</protein>
<dbReference type="InterPro" id="IPR042122">
    <property type="entry name" value="Ser_AcTrfase_N_sf"/>
</dbReference>